<keyword evidence="6" id="KW-1185">Reference proteome</keyword>
<name>A0A9X4MNE4_9BACT</name>
<comment type="caution">
    <text evidence="5">The sequence shown here is derived from an EMBL/GenBank/DDBJ whole genome shotgun (WGS) entry which is preliminary data.</text>
</comment>
<evidence type="ECO:0000313" key="6">
    <source>
        <dbReference type="Proteomes" id="UP001154240"/>
    </source>
</evidence>
<dbReference type="Gene3D" id="2.40.30.90">
    <property type="entry name" value="Bacterial fluorinating enzyme like"/>
    <property type="match status" value="1"/>
</dbReference>
<dbReference type="PANTHER" id="PTHR35092">
    <property type="entry name" value="CHLORINASE MJ1651"/>
    <property type="match status" value="1"/>
</dbReference>
<dbReference type="AlphaFoldDB" id="A0A9X4MNE4"/>
<dbReference type="Proteomes" id="UP001154240">
    <property type="component" value="Unassembled WGS sequence"/>
</dbReference>
<evidence type="ECO:0000256" key="2">
    <source>
        <dbReference type="ARBA" id="ARBA00024035"/>
    </source>
</evidence>
<gene>
    <name evidence="5" type="ORF">OLX77_06780</name>
</gene>
<evidence type="ECO:0000259" key="3">
    <source>
        <dbReference type="Pfam" id="PF01887"/>
    </source>
</evidence>
<dbReference type="Gene3D" id="3.40.50.10790">
    <property type="entry name" value="S-adenosyl-l-methionine hydroxide adenosyltransferase, N-terminal"/>
    <property type="match status" value="1"/>
</dbReference>
<dbReference type="SUPFAM" id="SSF101852">
    <property type="entry name" value="Bacterial fluorinating enzyme, C-terminal domain"/>
    <property type="match status" value="1"/>
</dbReference>
<dbReference type="Pfam" id="PF20257">
    <property type="entry name" value="SAM_HAT_C"/>
    <property type="match status" value="1"/>
</dbReference>
<dbReference type="InterPro" id="IPR023227">
    <property type="entry name" value="SAM_OH_AdoTrfase_C_sf"/>
</dbReference>
<dbReference type="InterPro" id="IPR046470">
    <property type="entry name" value="SAM_HAT_C"/>
</dbReference>
<protein>
    <submittedName>
        <fullName evidence="5">SAM-dependent chlorinase/fluorinase</fullName>
    </submittedName>
</protein>
<evidence type="ECO:0000256" key="1">
    <source>
        <dbReference type="ARBA" id="ARBA00022691"/>
    </source>
</evidence>
<dbReference type="SUPFAM" id="SSF102522">
    <property type="entry name" value="Bacterial fluorinating enzyme, N-terminal domain"/>
    <property type="match status" value="1"/>
</dbReference>
<dbReference type="InterPro" id="IPR046469">
    <property type="entry name" value="SAM_HAT_N"/>
</dbReference>
<feature type="domain" description="S-adenosyl-l-methionine hydroxide adenosyltransferase C-terminal" evidence="4">
    <location>
        <begin position="177"/>
        <end position="263"/>
    </location>
</feature>
<dbReference type="PANTHER" id="PTHR35092:SF1">
    <property type="entry name" value="CHLORINASE MJ1651"/>
    <property type="match status" value="1"/>
</dbReference>
<organism evidence="5 6">
    <name type="scientific">Thiovibrio frasassiensis</name>
    <dbReference type="NCBI Taxonomy" id="2984131"/>
    <lineage>
        <taxon>Bacteria</taxon>
        <taxon>Pseudomonadati</taxon>
        <taxon>Thermodesulfobacteriota</taxon>
        <taxon>Desulfobulbia</taxon>
        <taxon>Desulfobulbales</taxon>
        <taxon>Thiovibrionaceae</taxon>
        <taxon>Thiovibrio</taxon>
    </lineage>
</organism>
<proteinExistence type="inferred from homology"/>
<dbReference type="PIRSF" id="PIRSF006779">
    <property type="entry name" value="UCP006779"/>
    <property type="match status" value="1"/>
</dbReference>
<reference evidence="5" key="1">
    <citation type="journal article" date="2022" name="bioRxiv">
        <title>Thiovibrio frasassiensisgen. nov., sp. nov., an autotrophic, elemental sulfur disproportionating bacterium isolated from sulfidic karst sediment, and proposal of Thiovibrionaceae fam. nov.</title>
        <authorList>
            <person name="Aronson H."/>
            <person name="Thomas C."/>
            <person name="Bhattacharyya M."/>
            <person name="Eckstein S."/>
            <person name="Jensen S."/>
            <person name="Barco R."/>
            <person name="Macalady J."/>
            <person name="Amend J."/>
        </authorList>
    </citation>
    <scope>NUCLEOTIDE SEQUENCE</scope>
    <source>
        <strain evidence="5">RS19-109</strain>
    </source>
</reference>
<dbReference type="RefSeq" id="WP_307632836.1">
    <property type="nucleotide sequence ID" value="NZ_JAPHEH010000001.1"/>
</dbReference>
<evidence type="ECO:0000259" key="4">
    <source>
        <dbReference type="Pfam" id="PF20257"/>
    </source>
</evidence>
<comment type="similarity">
    <text evidence="2">Belongs to the SAM hydrolase / SAM-dependent halogenase family.</text>
</comment>
<dbReference type="InterPro" id="IPR002747">
    <property type="entry name" value="SAM_OH_AdoTrfase"/>
</dbReference>
<keyword evidence="1" id="KW-0949">S-adenosyl-L-methionine</keyword>
<accession>A0A9X4MNE4</accession>
<reference evidence="5" key="2">
    <citation type="submission" date="2022-10" db="EMBL/GenBank/DDBJ databases">
        <authorList>
            <person name="Aronson H.S."/>
        </authorList>
    </citation>
    <scope>NUCLEOTIDE SEQUENCE</scope>
    <source>
        <strain evidence="5">RS19-109</strain>
    </source>
</reference>
<dbReference type="InterPro" id="IPR023228">
    <property type="entry name" value="SAM_OH_AdoTrfase_N_sf"/>
</dbReference>
<dbReference type="Pfam" id="PF01887">
    <property type="entry name" value="SAM_HAT_N"/>
    <property type="match status" value="1"/>
</dbReference>
<sequence length="270" mass="28872">MPPIITVTTDFGLQDEYVGVMKGILAAQAPQAQRIDLCHTIAPQDIAQGAFLLQAAAPYFPHGTIHLAVVDPGVGTARELLIVRAMDHYFLAPDNGLLTPFLGESLFQHAIFIDCPHLYRRPLSATFHGRDILAPVAAALANGADLSRLGRQALKENLIKLASPTLQIDRIHGNIAGSVIHIDHFGNLTTNIHQGVLADLKADPASIQIFHKNQQVTGLTSAYASRPDNRVLALIGSRGYLELAVSKGNAAKILEGKVGDPVRVTLSQGA</sequence>
<evidence type="ECO:0000313" key="5">
    <source>
        <dbReference type="EMBL" id="MDG4475862.1"/>
    </source>
</evidence>
<dbReference type="EMBL" id="JAPHEH010000001">
    <property type="protein sequence ID" value="MDG4475862.1"/>
    <property type="molecule type" value="Genomic_DNA"/>
</dbReference>
<feature type="domain" description="S-adenosyl-l-methionine hydroxide adenosyltransferase N-terminal" evidence="3">
    <location>
        <begin position="5"/>
        <end position="150"/>
    </location>
</feature>